<proteinExistence type="predicted"/>
<reference evidence="1 2" key="1">
    <citation type="submission" date="2016-11" db="EMBL/GenBank/DDBJ databases">
        <authorList>
            <person name="Jaros S."/>
            <person name="Januszkiewicz K."/>
            <person name="Wedrychowicz H."/>
        </authorList>
    </citation>
    <scope>NUCLEOTIDE SEQUENCE [LARGE SCALE GENOMIC DNA]</scope>
    <source>
        <strain evidence="1 2">DSM 784</strain>
    </source>
</reference>
<dbReference type="AlphaFoldDB" id="A0A1K1S3A0"/>
<dbReference type="EMBL" id="FPIZ01000017">
    <property type="protein sequence ID" value="SFW78896.1"/>
    <property type="molecule type" value="Genomic_DNA"/>
</dbReference>
<evidence type="ECO:0000313" key="1">
    <source>
        <dbReference type="EMBL" id="SFW78896.1"/>
    </source>
</evidence>
<evidence type="ECO:0000313" key="2">
    <source>
        <dbReference type="Proteomes" id="UP000183788"/>
    </source>
</evidence>
<dbReference type="Proteomes" id="UP000183788">
    <property type="component" value="Unassembled WGS sequence"/>
</dbReference>
<protein>
    <submittedName>
        <fullName evidence="1">Uncharacterized protein</fullName>
    </submittedName>
</protein>
<name>A0A1K1S3A0_9BACT</name>
<sequence length="103" mass="11780">MEVIYADRSVFGGIYITLFNEINTNCGFRSITIKSPDQIVKPSYMKNKHKKAKPRSVMAEIGAVKRACSIEFHNDPIGFIEKVNAFGKQYCEEHGFERMECPE</sequence>
<organism evidence="1 2">
    <name type="scientific">Chitinophaga sancti</name>
    <dbReference type="NCBI Taxonomy" id="1004"/>
    <lineage>
        <taxon>Bacteria</taxon>
        <taxon>Pseudomonadati</taxon>
        <taxon>Bacteroidota</taxon>
        <taxon>Chitinophagia</taxon>
        <taxon>Chitinophagales</taxon>
        <taxon>Chitinophagaceae</taxon>
        <taxon>Chitinophaga</taxon>
    </lineage>
</organism>
<accession>A0A1K1S3A0</accession>
<gene>
    <name evidence="1" type="ORF">SAMN05661012_04681</name>
</gene>